<keyword evidence="2" id="KW-1185">Reference proteome</keyword>
<evidence type="ECO:0000313" key="1">
    <source>
        <dbReference type="EMBL" id="ERS92401.1"/>
    </source>
</evidence>
<evidence type="ECO:0000313" key="2">
    <source>
        <dbReference type="Proteomes" id="UP000017131"/>
    </source>
</evidence>
<dbReference type="EMBL" id="AXDY01000015">
    <property type="protein sequence ID" value="ERS92401.1"/>
    <property type="molecule type" value="Genomic_DNA"/>
</dbReference>
<organism evidence="1 2">
    <name type="scientific">Staphylococcus simulans UMC-CNS-990</name>
    <dbReference type="NCBI Taxonomy" id="1405498"/>
    <lineage>
        <taxon>Bacteria</taxon>
        <taxon>Bacillati</taxon>
        <taxon>Bacillota</taxon>
        <taxon>Bacilli</taxon>
        <taxon>Bacillales</taxon>
        <taxon>Staphylococcaceae</taxon>
        <taxon>Staphylococcus</taxon>
    </lineage>
</organism>
<dbReference type="RefSeq" id="WP_023016227.1">
    <property type="nucleotide sequence ID" value="NZ_AXDY01000015.1"/>
</dbReference>
<protein>
    <submittedName>
        <fullName evidence="1">Uncharacterized protein</fullName>
    </submittedName>
</protein>
<accession>A0ABN0PA43</accession>
<gene>
    <name evidence="1" type="ORF">SSIM_12370</name>
</gene>
<reference evidence="1 2" key="1">
    <citation type="journal article" date="2013" name="Genome Announc.">
        <title>Draft Genome Sequence of Staphylococcus simulans UMC-CNS-990, Isolated from a Case of Chronic Bovine Mastitis.</title>
        <authorList>
            <person name="Calcutt M.J."/>
            <person name="Foecking M.F."/>
            <person name="Hsieh H.Y."/>
            <person name="Perry J."/>
            <person name="Stewart G.C."/>
            <person name="Middleton J.R."/>
        </authorList>
    </citation>
    <scope>NUCLEOTIDE SEQUENCE [LARGE SCALE GENOMIC DNA]</scope>
    <source>
        <strain evidence="1 2">UMC-CNS-990</strain>
    </source>
</reference>
<proteinExistence type="predicted"/>
<sequence>MVKRVSINTKVLNAYINESSVPLSAIQKKVEKIENIMRGEVQPTFNQLVTIAKTIHVPAGLLVLNEKINFPKEKLEFRVISSNDIGAKSEELKATIQEIK</sequence>
<dbReference type="Proteomes" id="UP000017131">
    <property type="component" value="Unassembled WGS sequence"/>
</dbReference>
<name>A0ABN0PA43_STASI</name>
<comment type="caution">
    <text evidence="1">The sequence shown here is derived from an EMBL/GenBank/DDBJ whole genome shotgun (WGS) entry which is preliminary data.</text>
</comment>